<keyword evidence="2" id="KW-0732">Signal</keyword>
<dbReference type="AlphaFoldDB" id="A0A836C2W2"/>
<dbReference type="Proteomes" id="UP000612055">
    <property type="component" value="Unassembled WGS sequence"/>
</dbReference>
<gene>
    <name evidence="4" type="ORF">HYH03_003930</name>
</gene>
<evidence type="ECO:0000313" key="4">
    <source>
        <dbReference type="EMBL" id="KAG2498175.1"/>
    </source>
</evidence>
<feature type="compositionally biased region" description="Low complexity" evidence="1">
    <location>
        <begin position="576"/>
        <end position="587"/>
    </location>
</feature>
<feature type="region of interest" description="Disordered" evidence="1">
    <location>
        <begin position="832"/>
        <end position="881"/>
    </location>
</feature>
<feature type="region of interest" description="Disordered" evidence="1">
    <location>
        <begin position="567"/>
        <end position="587"/>
    </location>
</feature>
<dbReference type="InterPro" id="IPR000719">
    <property type="entry name" value="Prot_kinase_dom"/>
</dbReference>
<dbReference type="OrthoDB" id="541550at2759"/>
<feature type="compositionally biased region" description="Pro residues" evidence="1">
    <location>
        <begin position="320"/>
        <end position="334"/>
    </location>
</feature>
<dbReference type="PANTHER" id="PTHR44329">
    <property type="entry name" value="SERINE/THREONINE-PROTEIN KINASE TNNI3K-RELATED"/>
    <property type="match status" value="1"/>
</dbReference>
<feature type="compositionally biased region" description="Low complexity" evidence="1">
    <location>
        <begin position="870"/>
        <end position="881"/>
    </location>
</feature>
<dbReference type="EMBL" id="JAEHOE010000011">
    <property type="protein sequence ID" value="KAG2498175.1"/>
    <property type="molecule type" value="Genomic_DNA"/>
</dbReference>
<evidence type="ECO:0000256" key="2">
    <source>
        <dbReference type="SAM" id="SignalP"/>
    </source>
</evidence>
<dbReference type="PANTHER" id="PTHR44329:SF214">
    <property type="entry name" value="PROTEIN KINASE DOMAIN-CONTAINING PROTEIN"/>
    <property type="match status" value="1"/>
</dbReference>
<sequence length="1073" mass="107828">MPCGTRSSSAGTANGRKIHPPLACSLLLAFLAPGLLLQRACAQPAEQGPPPRRPDPAPLTYAALSDSRTAVTAGTGAVIAAALADPLVQVIVLINDVVLEESDWAAFALPVRMGRNVTLLGARSDTRDWLVLDCRYQANKVLIAPGVAFSVQYVVIRNGRWSPHFVFPGWDLIAPQPLPGPGEPWPCVLMNQSAIHQRTSLPSSIASRSTLTVPRPSQIPGQQVVMLFNTDPACTEDLWAPPMQRCWPKLFSYTNVASYGYHPDEFQRAQPSGYVFWFLDVIALPDTLMTDECVAQLGALGCWKRMFPKITFTNSSYLTPPAPPPSSTAPPPPALDGSADLGRRGGGSGGASVASAEGGDGGGGGDVPLGAILGGTLGGAALLAALLAAAVLVLRRQQPDGATGEGVGGSFGGGSKGGSVTLAMDAGPAGNAARSGSNGRGGKVPTDRQLAQSDSSTAAPPAAVSTQLPTSEAAAEQAQVPLSADTHAGAGPMGSSHHTLLSTDMSHLPVTPLTPPAAIPKGVRLGGEVQLLGVTRGKGAHARVVEGMYDGRLVAVKLLDRGLLVEPSSAGGGTPATSVAAEGTPAAAAAPETGASAAAASPAAAVPKPAAGAAAVPAATPAAATAAAVAAAAVPAAAAPPAAAAAAAAGAQSGEVPPGLAPPRQVQPSAEPEPVRGVAVSLGRLLVPPRGDTPPRNPLVCGDAVAVGPRQLLVSKLRRSSIGSWASSLASSVFKSNKNLNPRSASPAPAGSGSIPAGAAGTLAPAGGDHRDGTGNAYESGCAKHAVDLGHCHAANPREVCAAAAAAAAGDEGATSGRMEKCTAVCNITGPEQDATPRAPLATPYSHGAQGGELEQSKPGQNGADGSGNAQGPSAAAEGATAPGAGAAAAGRAGAGGSAGAVASRLVTSEANGVMKALAQEVEVLARLQHPNIVQLLAANLGPPRPLLVMELMDTSLDRLLYGKDSQAELLPLSKVLHIALHIAQALDYLHPFILHRARADLKPANVLLSNPGSPTPVVKLGDFGLSRLQGSALITAHVDVGTAPYMAPETLDTRNCVLTHHVDLYAYGILVW</sequence>
<dbReference type="SMART" id="SM00220">
    <property type="entry name" value="S_TKc"/>
    <property type="match status" value="1"/>
</dbReference>
<feature type="compositionally biased region" description="Low complexity" evidence="1">
    <location>
        <begin position="451"/>
        <end position="467"/>
    </location>
</feature>
<feature type="region of interest" description="Disordered" evidence="1">
    <location>
        <begin position="653"/>
        <end position="675"/>
    </location>
</feature>
<feature type="signal peptide" evidence="2">
    <location>
        <begin position="1"/>
        <end position="42"/>
    </location>
</feature>
<dbReference type="GO" id="GO:0004674">
    <property type="term" value="F:protein serine/threonine kinase activity"/>
    <property type="evidence" value="ECO:0007669"/>
    <property type="project" value="TreeGrafter"/>
</dbReference>
<dbReference type="Gene3D" id="1.10.510.10">
    <property type="entry name" value="Transferase(Phosphotransferase) domain 1"/>
    <property type="match status" value="1"/>
</dbReference>
<evidence type="ECO:0000313" key="5">
    <source>
        <dbReference type="Proteomes" id="UP000612055"/>
    </source>
</evidence>
<dbReference type="GO" id="GO:0005524">
    <property type="term" value="F:ATP binding"/>
    <property type="evidence" value="ECO:0007669"/>
    <property type="project" value="InterPro"/>
</dbReference>
<dbReference type="Pfam" id="PF00069">
    <property type="entry name" value="Pkinase"/>
    <property type="match status" value="1"/>
</dbReference>
<evidence type="ECO:0000259" key="3">
    <source>
        <dbReference type="PROSITE" id="PS50011"/>
    </source>
</evidence>
<keyword evidence="5" id="KW-1185">Reference proteome</keyword>
<feature type="region of interest" description="Disordered" evidence="1">
    <location>
        <begin position="318"/>
        <end position="361"/>
    </location>
</feature>
<evidence type="ECO:0000256" key="1">
    <source>
        <dbReference type="SAM" id="MobiDB-lite"/>
    </source>
</evidence>
<protein>
    <recommendedName>
        <fullName evidence="3">Protein kinase domain-containing protein</fullName>
    </recommendedName>
</protein>
<accession>A0A836C2W2</accession>
<feature type="region of interest" description="Disordered" evidence="1">
    <location>
        <begin position="737"/>
        <end position="772"/>
    </location>
</feature>
<dbReference type="SUPFAM" id="SSF56112">
    <property type="entry name" value="Protein kinase-like (PK-like)"/>
    <property type="match status" value="1"/>
</dbReference>
<dbReference type="PROSITE" id="PS50011">
    <property type="entry name" value="PROTEIN_KINASE_DOM"/>
    <property type="match status" value="1"/>
</dbReference>
<feature type="compositionally biased region" description="Low complexity" evidence="1">
    <location>
        <begin position="737"/>
        <end position="767"/>
    </location>
</feature>
<feature type="domain" description="Protein kinase" evidence="3">
    <location>
        <begin position="877"/>
        <end position="1073"/>
    </location>
</feature>
<reference evidence="4" key="1">
    <citation type="journal article" date="2020" name="bioRxiv">
        <title>Comparative genomics of Chlamydomonas.</title>
        <authorList>
            <person name="Craig R.J."/>
            <person name="Hasan A.R."/>
            <person name="Ness R.W."/>
            <person name="Keightley P.D."/>
        </authorList>
    </citation>
    <scope>NUCLEOTIDE SEQUENCE</scope>
    <source>
        <strain evidence="4">CCAP 11/70</strain>
    </source>
</reference>
<comment type="caution">
    <text evidence="4">The sequence shown here is derived from an EMBL/GenBank/DDBJ whole genome shotgun (WGS) entry which is preliminary data.</text>
</comment>
<dbReference type="InterPro" id="IPR011009">
    <property type="entry name" value="Kinase-like_dom_sf"/>
</dbReference>
<feature type="chain" id="PRO_5032269391" description="Protein kinase domain-containing protein" evidence="2">
    <location>
        <begin position="43"/>
        <end position="1073"/>
    </location>
</feature>
<proteinExistence type="predicted"/>
<feature type="region of interest" description="Disordered" evidence="1">
    <location>
        <begin position="418"/>
        <end position="480"/>
    </location>
</feature>
<organism evidence="4 5">
    <name type="scientific">Edaphochlamys debaryana</name>
    <dbReference type="NCBI Taxonomy" id="47281"/>
    <lineage>
        <taxon>Eukaryota</taxon>
        <taxon>Viridiplantae</taxon>
        <taxon>Chlorophyta</taxon>
        <taxon>core chlorophytes</taxon>
        <taxon>Chlorophyceae</taxon>
        <taxon>CS clade</taxon>
        <taxon>Chlamydomonadales</taxon>
        <taxon>Chlamydomonadales incertae sedis</taxon>
        <taxon>Edaphochlamys</taxon>
    </lineage>
</organism>
<name>A0A836C2W2_9CHLO</name>
<dbReference type="InterPro" id="IPR051681">
    <property type="entry name" value="Ser/Thr_Kinases-Pseudokinases"/>
</dbReference>